<accession>C5KF29</accession>
<dbReference type="Gene3D" id="2.40.30.230">
    <property type="match status" value="1"/>
</dbReference>
<feature type="domain" description="Upf1" evidence="3">
    <location>
        <begin position="146"/>
        <end position="304"/>
    </location>
</feature>
<dbReference type="InterPro" id="IPR018999">
    <property type="entry name" value="UPF1_CH/ZBD"/>
</dbReference>
<gene>
    <name evidence="4" type="ORF">Pmar_PMAR025768</name>
</gene>
<feature type="region of interest" description="Disordered" evidence="2">
    <location>
        <begin position="1"/>
        <end position="50"/>
    </location>
</feature>
<keyword evidence="1" id="KW-0479">Metal-binding</keyword>
<evidence type="ECO:0000313" key="5">
    <source>
        <dbReference type="Proteomes" id="UP000007800"/>
    </source>
</evidence>
<evidence type="ECO:0000256" key="2">
    <source>
        <dbReference type="SAM" id="MobiDB-lite"/>
    </source>
</evidence>
<dbReference type="RefSeq" id="XP_002785118.1">
    <property type="nucleotide sequence ID" value="XM_002785072.1"/>
</dbReference>
<dbReference type="GeneID" id="9052932"/>
<dbReference type="GO" id="GO:0000184">
    <property type="term" value="P:nuclear-transcribed mRNA catabolic process, nonsense-mediated decay"/>
    <property type="evidence" value="ECO:0007669"/>
    <property type="project" value="InterPro"/>
</dbReference>
<feature type="region of interest" description="C3H" evidence="1">
    <location>
        <begin position="154"/>
        <end position="186"/>
    </location>
</feature>
<dbReference type="GO" id="GO:0008270">
    <property type="term" value="F:zinc ion binding"/>
    <property type="evidence" value="ECO:0007669"/>
    <property type="project" value="UniProtKB-UniRule"/>
</dbReference>
<evidence type="ECO:0000259" key="3">
    <source>
        <dbReference type="PROSITE" id="PS51997"/>
    </source>
</evidence>
<dbReference type="GO" id="GO:0003723">
    <property type="term" value="F:RNA binding"/>
    <property type="evidence" value="ECO:0007669"/>
    <property type="project" value="InterPro"/>
</dbReference>
<dbReference type="AlphaFoldDB" id="C5KF29"/>
<evidence type="ECO:0000313" key="4">
    <source>
        <dbReference type="EMBL" id="EER16914.1"/>
    </source>
</evidence>
<organism evidence="5">
    <name type="scientific">Perkinsus marinus (strain ATCC 50983 / TXsc)</name>
    <dbReference type="NCBI Taxonomy" id="423536"/>
    <lineage>
        <taxon>Eukaryota</taxon>
        <taxon>Sar</taxon>
        <taxon>Alveolata</taxon>
        <taxon>Perkinsozoa</taxon>
        <taxon>Perkinsea</taxon>
        <taxon>Perkinsida</taxon>
        <taxon>Perkinsidae</taxon>
        <taxon>Perkinsus</taxon>
    </lineage>
</organism>
<dbReference type="Proteomes" id="UP000007800">
    <property type="component" value="Unassembled WGS sequence"/>
</dbReference>
<feature type="compositionally biased region" description="Gly residues" evidence="2">
    <location>
        <begin position="30"/>
        <end position="44"/>
    </location>
</feature>
<feature type="region of interest" description="C4" evidence="1">
    <location>
        <begin position="214"/>
        <end position="244"/>
    </location>
</feature>
<reference evidence="4 5" key="1">
    <citation type="submission" date="2008-07" db="EMBL/GenBank/DDBJ databases">
        <authorList>
            <person name="El-Sayed N."/>
            <person name="Caler E."/>
            <person name="Inman J."/>
            <person name="Amedeo P."/>
            <person name="Hass B."/>
            <person name="Wortman J."/>
        </authorList>
    </citation>
    <scope>NUCLEOTIDE SEQUENCE [LARGE SCALE GENOMIC DNA]</scope>
    <source>
        <strain evidence="5">ATCC 50983 / TXsc</strain>
    </source>
</reference>
<dbReference type="GO" id="GO:0005524">
    <property type="term" value="F:ATP binding"/>
    <property type="evidence" value="ECO:0007669"/>
    <property type="project" value="InterPro"/>
</dbReference>
<dbReference type="Pfam" id="PF09416">
    <property type="entry name" value="UPF1_Zn_bind"/>
    <property type="match status" value="1"/>
</dbReference>
<dbReference type="CDD" id="cd21400">
    <property type="entry name" value="ZBD_UPF1-like"/>
    <property type="match status" value="1"/>
</dbReference>
<dbReference type="InParanoid" id="C5KF29"/>
<feature type="compositionally biased region" description="Polar residues" evidence="2">
    <location>
        <begin position="1"/>
        <end position="19"/>
    </location>
</feature>
<dbReference type="GO" id="GO:0003724">
    <property type="term" value="F:RNA helicase activity"/>
    <property type="evidence" value="ECO:0007669"/>
    <property type="project" value="InterPro"/>
</dbReference>
<keyword evidence="1" id="KW-0862">Zinc</keyword>
<sequence>MTSNTSDFFTQHGESQFSQGIEDLMFGPSSAGGAGNGHQNGGPLGARQTADNTGLRADTMTDFLDVDVSTKGKTQEMELTLDQHAFPRESKHRMWADDSDSDEDDNDDMDDAATGMDHSQPGFNGAHGHHHHHGRYMGIESDGFDPSTLPDHSCQYCYLSSPECVVQCNVCKRWFCNSHHNTSGSHIMNHLVRSKHKSVCLHEDSPLGASLLECYVCGNTNVFVLGFIPSKTDSVVVLICREPCLGSNTLKDDEWDISMWQPLIEERAFLPWLVKIPTPEEEVKYTRPITNSQINRLEELWREGKESATVVDLAKPGTAAAEEELPVVRNTYPDAYVYQNTFGPLVEMEAVYDKEVKESQAKHDIKLRWDLNMGNRRCAYFPVFTREETAGAKLVPGDEIRLKLADWGSDNE</sequence>
<feature type="region of interest" description="CC/SHH/C" evidence="1">
    <location>
        <begin position="168"/>
        <end position="196"/>
    </location>
</feature>
<dbReference type="OMA" id="CKSHHNT"/>
<keyword evidence="1" id="KW-0863">Zinc-finger</keyword>
<proteinExistence type="predicted"/>
<name>C5KF29_PERM5</name>
<dbReference type="GO" id="GO:0005737">
    <property type="term" value="C:cytoplasm"/>
    <property type="evidence" value="ECO:0007669"/>
    <property type="project" value="InterPro"/>
</dbReference>
<protein>
    <submittedName>
        <fullName evidence="4">Nonsense-mediated mRNA decay protein, putative</fullName>
    </submittedName>
</protein>
<feature type="compositionally biased region" description="Acidic residues" evidence="2">
    <location>
        <begin position="97"/>
        <end position="111"/>
    </location>
</feature>
<dbReference type="PROSITE" id="PS51997">
    <property type="entry name" value="UPF1_CH_RICH"/>
    <property type="match status" value="1"/>
</dbReference>
<dbReference type="EMBL" id="GG672661">
    <property type="protein sequence ID" value="EER16914.1"/>
    <property type="molecule type" value="Genomic_DNA"/>
</dbReference>
<feature type="region of interest" description="Disordered" evidence="2">
    <location>
        <begin position="90"/>
        <end position="131"/>
    </location>
</feature>
<dbReference type="OrthoDB" id="6513042at2759"/>
<evidence type="ECO:0000256" key="1">
    <source>
        <dbReference type="PROSITE-ProRule" id="PRU01341"/>
    </source>
</evidence>
<keyword evidence="5" id="KW-1185">Reference proteome</keyword>
<feature type="non-terminal residue" evidence="4">
    <location>
        <position position="412"/>
    </location>
</feature>